<dbReference type="InterPro" id="IPR051501">
    <property type="entry name" value="eIF2B_alpha/beta/delta"/>
</dbReference>
<comment type="similarity">
    <text evidence="2 10">Belongs to the eIF-2B alpha/beta/delta subunits family.</text>
</comment>
<evidence type="ECO:0000256" key="3">
    <source>
        <dbReference type="ARBA" id="ARBA00022490"/>
    </source>
</evidence>
<evidence type="ECO:0000256" key="6">
    <source>
        <dbReference type="ARBA" id="ARBA00043898"/>
    </source>
</evidence>
<dbReference type="InterPro" id="IPR042528">
    <property type="entry name" value="elF-2B_alpha_N"/>
</dbReference>
<sequence length="323" mass="35528">MLEAKNIQRHPSSEDAGVEFSKLMKSQPELSPAIGAIQVLNQVLKQSTGVETLQELIDVLKTASNILKLSESLDSPATSVISGCELYLRFITLAHSALETTQDFNMVRELMLQRGEVFIKKLLSLRGKIGHLASSHFTDGSVILVHGCSNTVLQTLAKTAEENKRIHAYVTEGNDGEGRKMIKKLTALNLDTTLIPDAAIGAYMDRVDCVVVGAQGVVESGGIINKIGTYTMSLCARALNKPFYVICESFKFVRSYPLNQRDLPNEFKFNARTILAAKDERALLESDLPKVDFTPPHFITLLFTDLGILTPSAVSDELIKLYL</sequence>
<keyword evidence="5" id="KW-0648">Protein biosynthesis</keyword>
<dbReference type="GO" id="GO:0003743">
    <property type="term" value="F:translation initiation factor activity"/>
    <property type="evidence" value="ECO:0007669"/>
    <property type="project" value="UniProtKB-KW"/>
</dbReference>
<reference evidence="11" key="1">
    <citation type="submission" date="2009-03" db="EMBL/GenBank/DDBJ databases">
        <title>Caligus clemensi ESTs and full-length cDNAs.</title>
        <authorList>
            <person name="Yasuike M."/>
            <person name="von Schalburg K."/>
            <person name="Cooper G."/>
            <person name="Leong J."/>
            <person name="Jones S.R.M."/>
            <person name="Koop B.F."/>
        </authorList>
    </citation>
    <scope>NUCLEOTIDE SEQUENCE</scope>
    <source>
        <tissue evidence="11">Whole</tissue>
    </source>
</reference>
<dbReference type="Pfam" id="PF01008">
    <property type="entry name" value="IF-2B"/>
    <property type="match status" value="1"/>
</dbReference>
<evidence type="ECO:0000256" key="7">
    <source>
        <dbReference type="ARBA" id="ARBA00044208"/>
    </source>
</evidence>
<keyword evidence="3" id="KW-0963">Cytoplasm</keyword>
<dbReference type="Gene3D" id="1.20.120.1070">
    <property type="entry name" value="Translation initiation factor eIF-2B, N-terminal domain"/>
    <property type="match status" value="1"/>
</dbReference>
<dbReference type="PANTHER" id="PTHR45860:SF1">
    <property type="entry name" value="TRANSLATION INITIATION FACTOR EIF-2B SUBUNIT ALPHA"/>
    <property type="match status" value="1"/>
</dbReference>
<evidence type="ECO:0000256" key="8">
    <source>
        <dbReference type="ARBA" id="ARBA00044236"/>
    </source>
</evidence>
<gene>
    <name evidence="11" type="primary">EI2BA</name>
</gene>
<comment type="subcellular location">
    <subcellularLocation>
        <location evidence="1">Cytoplasm</location>
        <location evidence="1">Cytosol</location>
    </subcellularLocation>
</comment>
<evidence type="ECO:0000256" key="2">
    <source>
        <dbReference type="ARBA" id="ARBA00007251"/>
    </source>
</evidence>
<dbReference type="GO" id="GO:0005829">
    <property type="term" value="C:cytosol"/>
    <property type="evidence" value="ECO:0007669"/>
    <property type="project" value="UniProtKB-SubCell"/>
</dbReference>
<dbReference type="InterPro" id="IPR042529">
    <property type="entry name" value="IF_2B-like_C"/>
</dbReference>
<proteinExistence type="evidence at transcript level"/>
<evidence type="ECO:0000313" key="11">
    <source>
        <dbReference type="EMBL" id="ACO14648.1"/>
    </source>
</evidence>
<dbReference type="PANTHER" id="PTHR45860">
    <property type="entry name" value="TRANSLATION INITIATION FACTOR EIF-2B SUBUNIT ALPHA"/>
    <property type="match status" value="1"/>
</dbReference>
<keyword evidence="4 11" id="KW-0396">Initiation factor</keyword>
<evidence type="ECO:0000256" key="1">
    <source>
        <dbReference type="ARBA" id="ARBA00004514"/>
    </source>
</evidence>
<dbReference type="SUPFAM" id="SSF100950">
    <property type="entry name" value="NagB/RpiA/CoA transferase-like"/>
    <property type="match status" value="1"/>
</dbReference>
<comment type="function">
    <text evidence="6">Acts as a component of the translation initiation factor 2B (eIF2B) complex, which catalyzes the exchange of GDP for GTP on eukaryotic initiation factor 2 (eIF2) gamma subunit. Its guanine nucleotide exchange factor activity is repressed when bound to eIF2 complex phosphorylated on the alpha subunit, thereby limiting the amount of methionyl-initiator methionine tRNA available to the ribosome and consequently global translation is repressed.</text>
</comment>
<dbReference type="InterPro" id="IPR000649">
    <property type="entry name" value="IF-2B-related"/>
</dbReference>
<dbReference type="GO" id="GO:0005085">
    <property type="term" value="F:guanyl-nucleotide exchange factor activity"/>
    <property type="evidence" value="ECO:0007669"/>
    <property type="project" value="TreeGrafter"/>
</dbReference>
<evidence type="ECO:0000256" key="10">
    <source>
        <dbReference type="RuleBase" id="RU003814"/>
    </source>
</evidence>
<dbReference type="Gene3D" id="3.40.50.10470">
    <property type="entry name" value="Translation initiation factor eif-2b, domain 2"/>
    <property type="match status" value="1"/>
</dbReference>
<evidence type="ECO:0000256" key="5">
    <source>
        <dbReference type="ARBA" id="ARBA00022917"/>
    </source>
</evidence>
<evidence type="ECO:0000256" key="9">
    <source>
        <dbReference type="ARBA" id="ARBA00046432"/>
    </source>
</evidence>
<comment type="subunit">
    <text evidence="9">Component of the translation initiation factor 2B (eIF2B) complex which is a heterodecamer of two sets of five different subunits: alpha, beta, gamma, delta and epsilon. Subunits alpha, beta and delta comprise a regulatory subcomplex and subunits epsilon and gamma comprise a catalytic subcomplex. Within the complex, the hexameric regulatory complex resides at the center, with the two heterodimeric catalytic subcomplexes bound on opposite sides.</text>
</comment>
<organism evidence="11">
    <name type="scientific">Caligus clemensi</name>
    <name type="common">Sea louse</name>
    <dbReference type="NCBI Taxonomy" id="344056"/>
    <lineage>
        <taxon>Eukaryota</taxon>
        <taxon>Metazoa</taxon>
        <taxon>Ecdysozoa</taxon>
        <taxon>Arthropoda</taxon>
        <taxon>Crustacea</taxon>
        <taxon>Multicrustacea</taxon>
        <taxon>Hexanauplia</taxon>
        <taxon>Copepoda</taxon>
        <taxon>Siphonostomatoida</taxon>
        <taxon>Caligidae</taxon>
        <taxon>Caligus</taxon>
    </lineage>
</organism>
<evidence type="ECO:0000256" key="4">
    <source>
        <dbReference type="ARBA" id="ARBA00022540"/>
    </source>
</evidence>
<dbReference type="InterPro" id="IPR037171">
    <property type="entry name" value="NagB/RpiA_transferase-like"/>
</dbReference>
<dbReference type="AlphaFoldDB" id="C1C045"/>
<dbReference type="GO" id="GO:0005851">
    <property type="term" value="C:eukaryotic translation initiation factor 2B complex"/>
    <property type="evidence" value="ECO:0007669"/>
    <property type="project" value="TreeGrafter"/>
</dbReference>
<dbReference type="EMBL" id="BT080224">
    <property type="protein sequence ID" value="ACO14648.1"/>
    <property type="molecule type" value="mRNA"/>
</dbReference>
<protein>
    <recommendedName>
        <fullName evidence="7">Translation initiation factor eIF2B subunit alpha</fullName>
    </recommendedName>
    <alternativeName>
        <fullName evidence="8">eIF2B GDP-GTP exchange factor subunit alpha</fullName>
    </alternativeName>
</protein>
<name>C1C045_CALCM</name>
<accession>C1C045</accession>